<organism evidence="2 3">
    <name type="scientific">Rhipicephalus microplus</name>
    <name type="common">Cattle tick</name>
    <name type="synonym">Boophilus microplus</name>
    <dbReference type="NCBI Taxonomy" id="6941"/>
    <lineage>
        <taxon>Eukaryota</taxon>
        <taxon>Metazoa</taxon>
        <taxon>Ecdysozoa</taxon>
        <taxon>Arthropoda</taxon>
        <taxon>Chelicerata</taxon>
        <taxon>Arachnida</taxon>
        <taxon>Acari</taxon>
        <taxon>Parasitiformes</taxon>
        <taxon>Ixodida</taxon>
        <taxon>Ixodoidea</taxon>
        <taxon>Ixodidae</taxon>
        <taxon>Rhipicephalinae</taxon>
        <taxon>Rhipicephalus</taxon>
        <taxon>Boophilus</taxon>
    </lineage>
</organism>
<accession>A0A9J6DVT9</accession>
<evidence type="ECO:0000313" key="2">
    <source>
        <dbReference type="EMBL" id="KAH8026196.1"/>
    </source>
</evidence>
<reference evidence="2" key="1">
    <citation type="journal article" date="2020" name="Cell">
        <title>Large-Scale Comparative Analyses of Tick Genomes Elucidate Their Genetic Diversity and Vector Capacities.</title>
        <authorList>
            <consortium name="Tick Genome and Microbiome Consortium (TIGMIC)"/>
            <person name="Jia N."/>
            <person name="Wang J."/>
            <person name="Shi W."/>
            <person name="Du L."/>
            <person name="Sun Y."/>
            <person name="Zhan W."/>
            <person name="Jiang J.F."/>
            <person name="Wang Q."/>
            <person name="Zhang B."/>
            <person name="Ji P."/>
            <person name="Bell-Sakyi L."/>
            <person name="Cui X.M."/>
            <person name="Yuan T.T."/>
            <person name="Jiang B.G."/>
            <person name="Yang W.F."/>
            <person name="Lam T.T."/>
            <person name="Chang Q.C."/>
            <person name="Ding S.J."/>
            <person name="Wang X.J."/>
            <person name="Zhu J.G."/>
            <person name="Ruan X.D."/>
            <person name="Zhao L."/>
            <person name="Wei J.T."/>
            <person name="Ye R.Z."/>
            <person name="Que T.C."/>
            <person name="Du C.H."/>
            <person name="Zhou Y.H."/>
            <person name="Cheng J.X."/>
            <person name="Dai P.F."/>
            <person name="Guo W.B."/>
            <person name="Han X.H."/>
            <person name="Huang E.J."/>
            <person name="Li L.F."/>
            <person name="Wei W."/>
            <person name="Gao Y.C."/>
            <person name="Liu J.Z."/>
            <person name="Shao H.Z."/>
            <person name="Wang X."/>
            <person name="Wang C.C."/>
            <person name="Yang T.C."/>
            <person name="Huo Q.B."/>
            <person name="Li W."/>
            <person name="Chen H.Y."/>
            <person name="Chen S.E."/>
            <person name="Zhou L.G."/>
            <person name="Ni X.B."/>
            <person name="Tian J.H."/>
            <person name="Sheng Y."/>
            <person name="Liu T."/>
            <person name="Pan Y.S."/>
            <person name="Xia L.Y."/>
            <person name="Li J."/>
            <person name="Zhao F."/>
            <person name="Cao W.C."/>
        </authorList>
    </citation>
    <scope>NUCLEOTIDE SEQUENCE</scope>
    <source>
        <strain evidence="2">Rmic-2018</strain>
    </source>
</reference>
<evidence type="ECO:0000256" key="1">
    <source>
        <dbReference type="SAM" id="MobiDB-lite"/>
    </source>
</evidence>
<feature type="region of interest" description="Disordered" evidence="1">
    <location>
        <begin position="133"/>
        <end position="157"/>
    </location>
</feature>
<feature type="region of interest" description="Disordered" evidence="1">
    <location>
        <begin position="269"/>
        <end position="293"/>
    </location>
</feature>
<sequence>MSGCPGDDRNGGGGCSPEILIVEDGSVVPRTTRADSDGAGPQARTAVGDLGVCAAFPMHDAPVAQHLEASMLEQEEEADAEVLDGHRMVSVKATDGDHHRWQVRTFWEQGKQTVRDSPLLKQTSSKSLVLMHGRQKLHTRSSAPIDRGGLDSPFRSRPRSLVLWSTGPNSDDTGPNVPTAVGDSGVCAAFPMHDAPVVQRLEAPTLNYTRKTALSKAQFFCRAGYRLTLGRRRNILASLHQQHTRSSAPIDRGGLDSSLRSLPRSLVLRSTRPNSDDDEPHVQAADGDSGVCTASQMHDAPVVQRLEASTLNHTRKTALVGAHSHTYICFFVAPDELLDVLE</sequence>
<dbReference type="EMBL" id="JABSTU010000007">
    <property type="protein sequence ID" value="KAH8026196.1"/>
    <property type="molecule type" value="Genomic_DNA"/>
</dbReference>
<gene>
    <name evidence="2" type="ORF">HPB51_016799</name>
</gene>
<reference evidence="2" key="2">
    <citation type="submission" date="2021-09" db="EMBL/GenBank/DDBJ databases">
        <authorList>
            <person name="Jia N."/>
            <person name="Wang J."/>
            <person name="Shi W."/>
            <person name="Du L."/>
            <person name="Sun Y."/>
            <person name="Zhan W."/>
            <person name="Jiang J."/>
            <person name="Wang Q."/>
            <person name="Zhang B."/>
            <person name="Ji P."/>
            <person name="Sakyi L.B."/>
            <person name="Cui X."/>
            <person name="Yuan T."/>
            <person name="Jiang B."/>
            <person name="Yang W."/>
            <person name="Lam T.T.-Y."/>
            <person name="Chang Q."/>
            <person name="Ding S."/>
            <person name="Wang X."/>
            <person name="Zhu J."/>
            <person name="Ruan X."/>
            <person name="Zhao L."/>
            <person name="Wei J."/>
            <person name="Que T."/>
            <person name="Du C."/>
            <person name="Cheng J."/>
            <person name="Dai P."/>
            <person name="Han X."/>
            <person name="Huang E."/>
            <person name="Gao Y."/>
            <person name="Liu J."/>
            <person name="Shao H."/>
            <person name="Ye R."/>
            <person name="Li L."/>
            <person name="Wei W."/>
            <person name="Wang X."/>
            <person name="Wang C."/>
            <person name="Huo Q."/>
            <person name="Li W."/>
            <person name="Guo W."/>
            <person name="Chen H."/>
            <person name="Chen S."/>
            <person name="Zhou L."/>
            <person name="Zhou L."/>
            <person name="Ni X."/>
            <person name="Tian J."/>
            <person name="Zhou Y."/>
            <person name="Sheng Y."/>
            <person name="Liu T."/>
            <person name="Pan Y."/>
            <person name="Xia L."/>
            <person name="Li J."/>
            <person name="Zhao F."/>
            <person name="Cao W."/>
        </authorList>
    </citation>
    <scope>NUCLEOTIDE SEQUENCE</scope>
    <source>
        <strain evidence="2">Rmic-2018</strain>
        <tissue evidence="2">Larvae</tissue>
    </source>
</reference>
<protein>
    <submittedName>
        <fullName evidence="2">Uncharacterized protein</fullName>
    </submittedName>
</protein>
<dbReference type="AlphaFoldDB" id="A0A9J6DVT9"/>
<dbReference type="Proteomes" id="UP000821866">
    <property type="component" value="Unassembled WGS sequence"/>
</dbReference>
<comment type="caution">
    <text evidence="2">The sequence shown here is derived from an EMBL/GenBank/DDBJ whole genome shotgun (WGS) entry which is preliminary data.</text>
</comment>
<name>A0A9J6DVT9_RHIMP</name>
<evidence type="ECO:0000313" key="3">
    <source>
        <dbReference type="Proteomes" id="UP000821866"/>
    </source>
</evidence>
<proteinExistence type="predicted"/>
<keyword evidence="3" id="KW-1185">Reference proteome</keyword>